<comment type="caution">
    <text evidence="1">The sequence shown here is derived from an EMBL/GenBank/DDBJ whole genome shotgun (WGS) entry which is preliminary data.</text>
</comment>
<dbReference type="EMBL" id="JAWDJR010000008">
    <property type="protein sequence ID" value="KAK9970123.1"/>
    <property type="molecule type" value="Genomic_DNA"/>
</dbReference>
<keyword evidence="2" id="KW-1185">Reference proteome</keyword>
<gene>
    <name evidence="1" type="ORF">ABG768_026090</name>
</gene>
<reference evidence="1 2" key="1">
    <citation type="submission" date="2024-05" db="EMBL/GenBank/DDBJ databases">
        <title>A high-quality chromosomal-level genome assembly of Topmouth culter (Culter alburnus).</title>
        <authorList>
            <person name="Zhao H."/>
        </authorList>
    </citation>
    <scope>NUCLEOTIDE SEQUENCE [LARGE SCALE GENOMIC DNA]</scope>
    <source>
        <strain evidence="1">CATC2023</strain>
        <tissue evidence="1">Muscle</tissue>
    </source>
</reference>
<organism evidence="1 2">
    <name type="scientific">Culter alburnus</name>
    <name type="common">Topmouth culter</name>
    <dbReference type="NCBI Taxonomy" id="194366"/>
    <lineage>
        <taxon>Eukaryota</taxon>
        <taxon>Metazoa</taxon>
        <taxon>Chordata</taxon>
        <taxon>Craniata</taxon>
        <taxon>Vertebrata</taxon>
        <taxon>Euteleostomi</taxon>
        <taxon>Actinopterygii</taxon>
        <taxon>Neopterygii</taxon>
        <taxon>Teleostei</taxon>
        <taxon>Ostariophysi</taxon>
        <taxon>Cypriniformes</taxon>
        <taxon>Xenocyprididae</taxon>
        <taxon>Xenocypridinae</taxon>
        <taxon>Culter</taxon>
    </lineage>
</organism>
<evidence type="ECO:0000313" key="2">
    <source>
        <dbReference type="Proteomes" id="UP001479290"/>
    </source>
</evidence>
<feature type="non-terminal residue" evidence="1">
    <location>
        <position position="164"/>
    </location>
</feature>
<dbReference type="Proteomes" id="UP001479290">
    <property type="component" value="Unassembled WGS sequence"/>
</dbReference>
<dbReference type="AlphaFoldDB" id="A0AAW2AAQ1"/>
<accession>A0AAW2AAQ1</accession>
<protein>
    <submittedName>
        <fullName evidence="1">Uncharacterized protein</fullName>
    </submittedName>
</protein>
<sequence length="164" mass="18198">MADISHVVRELRNLANEVDNNVSTDYVLFRLDVLIDVIEQLFADNAEVQPEVFGSLLNISQHIRNQCESDGATVGRPSYLLPISTIETYLSMGQTAGNIANLFGVSERTIRSRMAQHGLRVSDLFSTLEDAELDALVEDVLKRHPNAGYKMMIGHLGSQGIRVQ</sequence>
<evidence type="ECO:0000313" key="1">
    <source>
        <dbReference type="EMBL" id="KAK9970123.1"/>
    </source>
</evidence>
<name>A0AAW2AAQ1_CULAL</name>
<proteinExistence type="predicted"/>